<proteinExistence type="predicted"/>
<protein>
    <submittedName>
        <fullName evidence="1">Uncharacterized protein</fullName>
    </submittedName>
</protein>
<dbReference type="EMBL" id="JBBWUH010000005">
    <property type="protein sequence ID" value="KAK8166250.1"/>
    <property type="molecule type" value="Genomic_DNA"/>
</dbReference>
<gene>
    <name evidence="1" type="ORF">IWX90DRAFT_206923</name>
</gene>
<reference evidence="1 2" key="1">
    <citation type="journal article" date="2022" name="G3 (Bethesda)">
        <title>Enemy or ally: a genomic approach to elucidate the lifestyle of Phyllosticta citrichinaensis.</title>
        <authorList>
            <person name="Buijs V.A."/>
            <person name="Groenewald J.Z."/>
            <person name="Haridas S."/>
            <person name="LaButti K.M."/>
            <person name="Lipzen A."/>
            <person name="Martin F.M."/>
            <person name="Barry K."/>
            <person name="Grigoriev I.V."/>
            <person name="Crous P.W."/>
            <person name="Seidl M.F."/>
        </authorList>
    </citation>
    <scope>NUCLEOTIDE SEQUENCE [LARGE SCALE GENOMIC DNA]</scope>
    <source>
        <strain evidence="1 2">CBS 129764</strain>
    </source>
</reference>
<accession>A0ABR1XSJ5</accession>
<sequence>MVIFWLHTIHTCFSMLLAPGASRLVRYPRPSSEQRLPHAPVLQLTHALLLALPWMPPSLAFNRLALLPGPPAALLEAEVRETQLRRMRADPEVCKSLVLLQLLAAWLFRKLTLHQVFSPIMMRLGHS</sequence>
<organism evidence="1 2">
    <name type="scientific">Phyllosticta citrichinensis</name>
    <dbReference type="NCBI Taxonomy" id="1130410"/>
    <lineage>
        <taxon>Eukaryota</taxon>
        <taxon>Fungi</taxon>
        <taxon>Dikarya</taxon>
        <taxon>Ascomycota</taxon>
        <taxon>Pezizomycotina</taxon>
        <taxon>Dothideomycetes</taxon>
        <taxon>Dothideomycetes incertae sedis</taxon>
        <taxon>Botryosphaeriales</taxon>
        <taxon>Phyllostictaceae</taxon>
        <taxon>Phyllosticta</taxon>
    </lineage>
</organism>
<evidence type="ECO:0000313" key="2">
    <source>
        <dbReference type="Proteomes" id="UP001456524"/>
    </source>
</evidence>
<comment type="caution">
    <text evidence="1">The sequence shown here is derived from an EMBL/GenBank/DDBJ whole genome shotgun (WGS) entry which is preliminary data.</text>
</comment>
<name>A0ABR1XSJ5_9PEZI</name>
<dbReference type="Proteomes" id="UP001456524">
    <property type="component" value="Unassembled WGS sequence"/>
</dbReference>
<evidence type="ECO:0000313" key="1">
    <source>
        <dbReference type="EMBL" id="KAK8166250.1"/>
    </source>
</evidence>
<keyword evidence="2" id="KW-1185">Reference proteome</keyword>